<name>A0A1Y1WNP6_9FUNG</name>
<sequence length="288" mass="33934">MNFVNQYNTNYNNKLIINLLKQFNIYNDNEIISLYQISLLICILVKYDHYDILKNLFNVLFKYDNNIIIKLLLYYKNKIAISKENFKKIISKEDKLNLYINFQIENKISEKYNYYFTSCEYICYNINETVTPLHIATFYVSTYVMKLLINYGADLNIKNNKGETAFFLNCKISNCNHDVPYILYKNGANPFIKDNEGNTAMYIYTKYLCTYKDTNLNVLDFLLRADVFLKDKDGNTALSIAQSLNNRDVVELLIKNNAHWKFCNYNLKPDDILNNEIKGKEVSTKSKN</sequence>
<organism evidence="5 6">
    <name type="scientific">Anaeromyces robustus</name>
    <dbReference type="NCBI Taxonomy" id="1754192"/>
    <lineage>
        <taxon>Eukaryota</taxon>
        <taxon>Fungi</taxon>
        <taxon>Fungi incertae sedis</taxon>
        <taxon>Chytridiomycota</taxon>
        <taxon>Chytridiomycota incertae sedis</taxon>
        <taxon>Neocallimastigomycetes</taxon>
        <taxon>Neocallimastigales</taxon>
        <taxon>Neocallimastigaceae</taxon>
        <taxon>Anaeromyces</taxon>
    </lineage>
</organism>
<reference evidence="5 6" key="2">
    <citation type="submission" date="2016-08" db="EMBL/GenBank/DDBJ databases">
        <title>Pervasive Adenine N6-methylation of Active Genes in Fungi.</title>
        <authorList>
            <consortium name="DOE Joint Genome Institute"/>
            <person name="Mondo S.J."/>
            <person name="Dannebaum R.O."/>
            <person name="Kuo R.C."/>
            <person name="Labutti K."/>
            <person name="Haridas S."/>
            <person name="Kuo A."/>
            <person name="Salamov A."/>
            <person name="Ahrendt S.R."/>
            <person name="Lipzen A."/>
            <person name="Sullivan W."/>
            <person name="Andreopoulos W.B."/>
            <person name="Clum A."/>
            <person name="Lindquist E."/>
            <person name="Daum C."/>
            <person name="Ramamoorthy G.K."/>
            <person name="Gryganskyi A."/>
            <person name="Culley D."/>
            <person name="Magnuson J.K."/>
            <person name="James T.Y."/>
            <person name="O'Malley M.A."/>
            <person name="Stajich J.E."/>
            <person name="Spatafora J.W."/>
            <person name="Visel A."/>
            <person name="Grigoriev I.V."/>
        </authorList>
    </citation>
    <scope>NUCLEOTIDE SEQUENCE [LARGE SCALE GENOMIC DNA]</scope>
    <source>
        <strain evidence="5 6">S4</strain>
    </source>
</reference>
<dbReference type="InterPro" id="IPR036770">
    <property type="entry name" value="Ankyrin_rpt-contain_sf"/>
</dbReference>
<dbReference type="SMART" id="SM00248">
    <property type="entry name" value="ANK"/>
    <property type="match status" value="4"/>
</dbReference>
<proteinExistence type="predicted"/>
<feature type="repeat" description="ANK" evidence="4">
    <location>
        <begin position="128"/>
        <end position="160"/>
    </location>
</feature>
<keyword evidence="2" id="KW-0677">Repeat</keyword>
<accession>A0A1Y1WNP6</accession>
<dbReference type="EC" id="2.3.1.225" evidence="1"/>
<evidence type="ECO:0000256" key="3">
    <source>
        <dbReference type="ARBA" id="ARBA00023043"/>
    </source>
</evidence>
<evidence type="ECO:0000256" key="1">
    <source>
        <dbReference type="ARBA" id="ARBA00012210"/>
    </source>
</evidence>
<dbReference type="InterPro" id="IPR002110">
    <property type="entry name" value="Ankyrin_rpt"/>
</dbReference>
<dbReference type="PROSITE" id="PS50088">
    <property type="entry name" value="ANK_REPEAT"/>
    <property type="match status" value="2"/>
</dbReference>
<dbReference type="AlphaFoldDB" id="A0A1Y1WNP6"/>
<dbReference type="STRING" id="1754192.A0A1Y1WNP6"/>
<dbReference type="SUPFAM" id="SSF48403">
    <property type="entry name" value="Ankyrin repeat"/>
    <property type="match status" value="1"/>
</dbReference>
<dbReference type="OrthoDB" id="21416at2759"/>
<dbReference type="PANTHER" id="PTHR24161">
    <property type="entry name" value="ANK_REP_REGION DOMAIN-CONTAINING PROTEIN-RELATED"/>
    <property type="match status" value="1"/>
</dbReference>
<dbReference type="Pfam" id="PF00023">
    <property type="entry name" value="Ank"/>
    <property type="match status" value="1"/>
</dbReference>
<dbReference type="Pfam" id="PF12796">
    <property type="entry name" value="Ank_2"/>
    <property type="match status" value="1"/>
</dbReference>
<gene>
    <name evidence="5" type="ORF">BCR32DRAFT_285490</name>
</gene>
<evidence type="ECO:0000256" key="2">
    <source>
        <dbReference type="ARBA" id="ARBA00022737"/>
    </source>
</evidence>
<evidence type="ECO:0000313" key="6">
    <source>
        <dbReference type="Proteomes" id="UP000193944"/>
    </source>
</evidence>
<comment type="caution">
    <text evidence="5">The sequence shown here is derived from an EMBL/GenBank/DDBJ whole genome shotgun (WGS) entry which is preliminary data.</text>
</comment>
<feature type="repeat" description="ANK" evidence="4">
    <location>
        <begin position="233"/>
        <end position="265"/>
    </location>
</feature>
<dbReference type="PROSITE" id="PS50297">
    <property type="entry name" value="ANK_REP_REGION"/>
    <property type="match status" value="2"/>
</dbReference>
<evidence type="ECO:0000313" key="5">
    <source>
        <dbReference type="EMBL" id="ORX75102.1"/>
    </source>
</evidence>
<dbReference type="EMBL" id="MCFG01000378">
    <property type="protein sequence ID" value="ORX75102.1"/>
    <property type="molecule type" value="Genomic_DNA"/>
</dbReference>
<dbReference type="Proteomes" id="UP000193944">
    <property type="component" value="Unassembled WGS sequence"/>
</dbReference>
<dbReference type="Gene3D" id="1.25.40.20">
    <property type="entry name" value="Ankyrin repeat-containing domain"/>
    <property type="match status" value="1"/>
</dbReference>
<evidence type="ECO:0000256" key="4">
    <source>
        <dbReference type="PROSITE-ProRule" id="PRU00023"/>
    </source>
</evidence>
<keyword evidence="6" id="KW-1185">Reference proteome</keyword>
<reference evidence="5 6" key="1">
    <citation type="submission" date="2016-08" db="EMBL/GenBank/DDBJ databases">
        <title>A Parts List for Fungal Cellulosomes Revealed by Comparative Genomics.</title>
        <authorList>
            <consortium name="DOE Joint Genome Institute"/>
            <person name="Haitjema C.H."/>
            <person name="Gilmore S.P."/>
            <person name="Henske J.K."/>
            <person name="Solomon K.V."/>
            <person name="De Groot R."/>
            <person name="Kuo A."/>
            <person name="Mondo S.J."/>
            <person name="Salamov A.A."/>
            <person name="Labutti K."/>
            <person name="Zhao Z."/>
            <person name="Chiniquy J."/>
            <person name="Barry K."/>
            <person name="Brewer H.M."/>
            <person name="Purvine S.O."/>
            <person name="Wright A.T."/>
            <person name="Boxma B."/>
            <person name="Van Alen T."/>
            <person name="Hackstein J.H."/>
            <person name="Baker S.E."/>
            <person name="Grigoriev I.V."/>
            <person name="O'Malley M.A."/>
        </authorList>
    </citation>
    <scope>NUCLEOTIDE SEQUENCE [LARGE SCALE GENOMIC DNA]</scope>
    <source>
        <strain evidence="5 6">S4</strain>
    </source>
</reference>
<dbReference type="PANTHER" id="PTHR24161:SF85">
    <property type="entry name" value="PALMITOYLTRANSFERASE HIP14"/>
    <property type="match status" value="1"/>
</dbReference>
<protein>
    <recommendedName>
        <fullName evidence="1">protein S-acyltransferase</fullName>
        <ecNumber evidence="1">2.3.1.225</ecNumber>
    </recommendedName>
</protein>
<keyword evidence="3 4" id="KW-0040">ANK repeat</keyword>
<dbReference type="GO" id="GO:0019706">
    <property type="term" value="F:protein-cysteine S-palmitoyltransferase activity"/>
    <property type="evidence" value="ECO:0007669"/>
    <property type="project" value="UniProtKB-EC"/>
</dbReference>